<dbReference type="SMART" id="SM01032">
    <property type="entry name" value="BHD_3"/>
    <property type="match status" value="1"/>
</dbReference>
<dbReference type="SMART" id="SM01030">
    <property type="entry name" value="BHD_1"/>
    <property type="match status" value="1"/>
</dbReference>
<evidence type="ECO:0000259" key="7">
    <source>
        <dbReference type="SMART" id="SM01030"/>
    </source>
</evidence>
<dbReference type="InterPro" id="IPR018328">
    <property type="entry name" value="Rad4_beta-hairpin_dom3"/>
</dbReference>
<dbReference type="GO" id="GO:0003684">
    <property type="term" value="F:damaged DNA binding"/>
    <property type="evidence" value="ECO:0000318"/>
    <property type="project" value="GO_Central"/>
</dbReference>
<proteinExistence type="inferred from homology"/>
<evidence type="ECO:0000256" key="2">
    <source>
        <dbReference type="ARBA" id="ARBA00009525"/>
    </source>
</evidence>
<dbReference type="Pfam" id="PF10405">
    <property type="entry name" value="BHD_3"/>
    <property type="match status" value="1"/>
</dbReference>
<dbReference type="AlphaFoldDB" id="F0ZGS9"/>
<feature type="region of interest" description="Disordered" evidence="6">
    <location>
        <begin position="163"/>
        <end position="182"/>
    </location>
</feature>
<dbReference type="Gene3D" id="3.90.260.10">
    <property type="entry name" value="Transglutaminase-like"/>
    <property type="match status" value="1"/>
</dbReference>
<dbReference type="OrthoDB" id="300780at2759"/>
<evidence type="ECO:0008006" key="12">
    <source>
        <dbReference type="Google" id="ProtNLM"/>
    </source>
</evidence>
<evidence type="ECO:0000259" key="9">
    <source>
        <dbReference type="SMART" id="SM01032"/>
    </source>
</evidence>
<dbReference type="GO" id="GO:0006289">
    <property type="term" value="P:nucleotide-excision repair"/>
    <property type="evidence" value="ECO:0000318"/>
    <property type="project" value="GO_Central"/>
</dbReference>
<dbReference type="GO" id="GO:0003697">
    <property type="term" value="F:single-stranded DNA binding"/>
    <property type="evidence" value="ECO:0000318"/>
    <property type="project" value="GO_Central"/>
</dbReference>
<feature type="compositionally biased region" description="Acidic residues" evidence="6">
    <location>
        <begin position="365"/>
        <end position="376"/>
    </location>
</feature>
<reference evidence="11" key="1">
    <citation type="journal article" date="2011" name="Genome Biol.">
        <title>Comparative genomics of the social amoebae Dictyostelium discoideum and Dictyostelium purpureum.</title>
        <authorList>
            <consortium name="US DOE Joint Genome Institute (JGI-PGF)"/>
            <person name="Sucgang R."/>
            <person name="Kuo A."/>
            <person name="Tian X."/>
            <person name="Salerno W."/>
            <person name="Parikh A."/>
            <person name="Feasley C.L."/>
            <person name="Dalin E."/>
            <person name="Tu H."/>
            <person name="Huang E."/>
            <person name="Barry K."/>
            <person name="Lindquist E."/>
            <person name="Shapiro H."/>
            <person name="Bruce D."/>
            <person name="Schmutz J."/>
            <person name="Salamov A."/>
            <person name="Fey P."/>
            <person name="Gaudet P."/>
            <person name="Anjard C."/>
            <person name="Babu M.M."/>
            <person name="Basu S."/>
            <person name="Bushmanova Y."/>
            <person name="van der Wel H."/>
            <person name="Katoh-Kurasawa M."/>
            <person name="Dinh C."/>
            <person name="Coutinho P.M."/>
            <person name="Saito T."/>
            <person name="Elias M."/>
            <person name="Schaap P."/>
            <person name="Kay R.R."/>
            <person name="Henrissat B."/>
            <person name="Eichinger L."/>
            <person name="Rivero F."/>
            <person name="Putnam N.H."/>
            <person name="West C.M."/>
            <person name="Loomis W.F."/>
            <person name="Chisholm R.L."/>
            <person name="Shaulsky G."/>
            <person name="Strassmann J.E."/>
            <person name="Queller D.C."/>
            <person name="Kuspa A."/>
            <person name="Grigoriev I.V."/>
        </authorList>
    </citation>
    <scope>NUCLEOTIDE SEQUENCE [LARGE SCALE GENOMIC DNA]</scope>
    <source>
        <strain evidence="11">QSDP1</strain>
    </source>
</reference>
<dbReference type="OMA" id="HTSDKWV"/>
<feature type="compositionally biased region" description="Polar residues" evidence="6">
    <location>
        <begin position="15"/>
        <end position="33"/>
    </location>
</feature>
<dbReference type="PANTHER" id="PTHR12135">
    <property type="entry name" value="DNA REPAIR PROTEIN XP-C / RAD4"/>
    <property type="match status" value="1"/>
</dbReference>
<name>F0ZGS9_DICPU</name>
<dbReference type="Pfam" id="PF03835">
    <property type="entry name" value="Rad4"/>
    <property type="match status" value="1"/>
</dbReference>
<dbReference type="InterPro" id="IPR018327">
    <property type="entry name" value="BHD_2"/>
</dbReference>
<keyword evidence="5" id="KW-0539">Nucleus</keyword>
<feature type="region of interest" description="Disordered" evidence="6">
    <location>
        <begin position="1"/>
        <end position="74"/>
    </location>
</feature>
<dbReference type="GO" id="GO:0071942">
    <property type="term" value="C:XPC complex"/>
    <property type="evidence" value="ECO:0000318"/>
    <property type="project" value="GO_Central"/>
</dbReference>
<dbReference type="PANTHER" id="PTHR12135:SF0">
    <property type="entry name" value="DNA REPAIR PROTEIN COMPLEMENTING XP-C CELLS"/>
    <property type="match status" value="1"/>
</dbReference>
<dbReference type="Gene3D" id="2.20.20.110">
    <property type="entry name" value="Rad4, beta-hairpin domain BHD1"/>
    <property type="match status" value="1"/>
</dbReference>
<dbReference type="eggNOG" id="KOG2179">
    <property type="taxonomic scope" value="Eukaryota"/>
</dbReference>
<dbReference type="FunFam" id="3.10.620.30:FF:000014">
    <property type="entry name" value="DNA repair protein Rad4 family protein"/>
    <property type="match status" value="1"/>
</dbReference>
<dbReference type="GO" id="GO:0000111">
    <property type="term" value="C:nucleotide-excision repair factor 2 complex"/>
    <property type="evidence" value="ECO:0000318"/>
    <property type="project" value="GO_Central"/>
</dbReference>
<evidence type="ECO:0000256" key="4">
    <source>
        <dbReference type="ARBA" id="ARBA00023204"/>
    </source>
</evidence>
<dbReference type="InterPro" id="IPR036985">
    <property type="entry name" value="Transglutaminase-like_sf"/>
</dbReference>
<feature type="compositionally biased region" description="Acidic residues" evidence="6">
    <location>
        <begin position="39"/>
        <end position="48"/>
    </location>
</feature>
<dbReference type="Gene3D" id="3.30.70.2460">
    <property type="entry name" value="Rad4, beta-hairpin domain BHD3"/>
    <property type="match status" value="1"/>
</dbReference>
<dbReference type="GO" id="GO:0005737">
    <property type="term" value="C:cytoplasm"/>
    <property type="evidence" value="ECO:0000318"/>
    <property type="project" value="GO_Central"/>
</dbReference>
<dbReference type="EMBL" id="GL871015">
    <property type="protein sequence ID" value="EGC36824.1"/>
    <property type="molecule type" value="Genomic_DNA"/>
</dbReference>
<dbReference type="InterPro" id="IPR018325">
    <property type="entry name" value="Rad4/PNGase_transGLS-fold"/>
</dbReference>
<evidence type="ECO:0000256" key="5">
    <source>
        <dbReference type="ARBA" id="ARBA00023242"/>
    </source>
</evidence>
<feature type="region of interest" description="Disordered" evidence="6">
    <location>
        <begin position="282"/>
        <end position="462"/>
    </location>
</feature>
<dbReference type="InterPro" id="IPR042488">
    <property type="entry name" value="Rad4_BHD3_sf"/>
</dbReference>
<feature type="domain" description="Rad4 beta-hairpin" evidence="7">
    <location>
        <begin position="599"/>
        <end position="651"/>
    </location>
</feature>
<evidence type="ECO:0000256" key="3">
    <source>
        <dbReference type="ARBA" id="ARBA00022763"/>
    </source>
</evidence>
<dbReference type="InterPro" id="IPR018326">
    <property type="entry name" value="Rad4_beta-hairpin_dom1"/>
</dbReference>
<dbReference type="KEGG" id="dpp:DICPUDRAFT_94215"/>
<feature type="compositionally biased region" description="Low complexity" evidence="6">
    <location>
        <begin position="329"/>
        <end position="340"/>
    </location>
</feature>
<dbReference type="RefSeq" id="XP_003286622.1">
    <property type="nucleotide sequence ID" value="XM_003286574.1"/>
</dbReference>
<organism evidence="10 11">
    <name type="scientific">Dictyostelium purpureum</name>
    <name type="common">Slime mold</name>
    <dbReference type="NCBI Taxonomy" id="5786"/>
    <lineage>
        <taxon>Eukaryota</taxon>
        <taxon>Amoebozoa</taxon>
        <taxon>Evosea</taxon>
        <taxon>Eumycetozoa</taxon>
        <taxon>Dictyostelia</taxon>
        <taxon>Dictyosteliales</taxon>
        <taxon>Dictyosteliaceae</taxon>
        <taxon>Dictyostelium</taxon>
    </lineage>
</organism>
<feature type="domain" description="Rad4 beta-hairpin" evidence="8">
    <location>
        <begin position="653"/>
        <end position="700"/>
    </location>
</feature>
<keyword evidence="4" id="KW-0234">DNA repair</keyword>
<keyword evidence="11" id="KW-1185">Reference proteome</keyword>
<dbReference type="Proteomes" id="UP000001064">
    <property type="component" value="Unassembled WGS sequence"/>
</dbReference>
<dbReference type="Gene3D" id="3.10.620.30">
    <property type="match status" value="1"/>
</dbReference>
<feature type="compositionally biased region" description="Basic residues" evidence="6">
    <location>
        <begin position="351"/>
        <end position="360"/>
    </location>
</feature>
<feature type="compositionally biased region" description="Low complexity" evidence="6">
    <location>
        <begin position="296"/>
        <end position="314"/>
    </location>
</feature>
<feature type="compositionally biased region" description="Polar residues" evidence="6">
    <location>
        <begin position="386"/>
        <end position="403"/>
    </location>
</feature>
<gene>
    <name evidence="10" type="ORF">DICPUDRAFT_94215</name>
</gene>
<accession>F0ZGS9</accession>
<evidence type="ECO:0000313" key="10">
    <source>
        <dbReference type="EMBL" id="EGC36824.1"/>
    </source>
</evidence>
<sequence length="831" mass="96140">MESFDDIEWEDDEGNVTNDSITISSNNDTSFQNFRFDENSLEFEDDEEQGNKEENETSFLNNKKDEDEKETDDENAIEFEIDTNIYKKGKQKKIIKRVDVKEKRSFLHLHKATLVLYLASFKYTATTLSNENLNSILLSIIPQSLIKKYKNSFSVDKANITTETTKNSKKSTRSKITNDSHDLKTPQKECFNEIISWYTGTFKFDESIPNVMEEKEGDVKSSKRKVNTKDSKPLPKNLLYNQILKQINQRKLSKKLYVELFYMVCNLLEYECRLVRSLNTPPPVPVTPSKMKRIQSANLSPAASKKSKSLPNLSIRLDEEKEKMKVKKTTTTTTTTAISPIKKKINEAKNKGRNTGKAKKKEYNESESDSDEEENERFEKEDDSNKMITTPVTKRQMALQRNNSPEKKRPNSKKRVKSDTDTEESENEDEDKKKFKRSSSEPISKSKNSKKDTILSKSSSTLSNTNNNFEIENWLEIFDHDENRWITIDIINKTIDKADEFEKYEAPFSYVIGYNTSLMKDITSRYTNNYIGASLKRLPTAQTNYWVQLIENIFNDNSSENNEDSDSSAIKNKHISPEKRKLLEEIIKYERKEKIIKESKLEFPQSFAQFKTHPVFILEKDIPKYSSPDPNEKPLGLFKDEHKIYHRDQIKALHTSDKWVQYGYMVRDGEQPVKVVKGRSKSNPTSLLYGEWQVNVYKPPVIVDGIVPTNSFGNVYLFKPEMLPIGGVHLKGVGYARVARKLKISIAPAVVGWDVTSRRSYPLLDGIIVAKENSKKLYKAWLAESAVRAEANQIKKQEEIKARWKRFMKGLLIKEYIQKTYSADGNEKYIK</sequence>
<protein>
    <recommendedName>
        <fullName evidence="12">Rad4 beta-hairpin domain-containing protein</fullName>
    </recommendedName>
</protein>
<dbReference type="GO" id="GO:0006298">
    <property type="term" value="P:mismatch repair"/>
    <property type="evidence" value="ECO:0000318"/>
    <property type="project" value="GO_Central"/>
</dbReference>
<feature type="domain" description="Rad4 beta-hairpin" evidence="9">
    <location>
        <begin position="707"/>
        <end position="781"/>
    </location>
</feature>
<dbReference type="SUPFAM" id="SSF54001">
    <property type="entry name" value="Cysteine proteinases"/>
    <property type="match status" value="1"/>
</dbReference>
<dbReference type="InParanoid" id="F0ZGS9"/>
<dbReference type="InterPro" id="IPR004583">
    <property type="entry name" value="DNA_repair_Rad4"/>
</dbReference>
<comment type="similarity">
    <text evidence="2">Belongs to the XPC family.</text>
</comment>
<evidence type="ECO:0000256" key="1">
    <source>
        <dbReference type="ARBA" id="ARBA00004123"/>
    </source>
</evidence>
<evidence type="ECO:0000256" key="6">
    <source>
        <dbReference type="SAM" id="MobiDB-lite"/>
    </source>
</evidence>
<dbReference type="GeneID" id="10504040"/>
<dbReference type="FunFam" id="3.30.70.2460:FF:000001">
    <property type="entry name" value="DNA repair protein Rad4 family"/>
    <property type="match status" value="1"/>
</dbReference>
<dbReference type="InterPro" id="IPR038765">
    <property type="entry name" value="Papain-like_cys_pep_sf"/>
</dbReference>
<comment type="subcellular location">
    <subcellularLocation>
        <location evidence="1">Nucleus</location>
    </subcellularLocation>
</comment>
<dbReference type="Pfam" id="PF10403">
    <property type="entry name" value="BHD_1"/>
    <property type="match status" value="1"/>
</dbReference>
<evidence type="ECO:0000313" key="11">
    <source>
        <dbReference type="Proteomes" id="UP000001064"/>
    </source>
</evidence>
<evidence type="ECO:0000259" key="8">
    <source>
        <dbReference type="SMART" id="SM01031"/>
    </source>
</evidence>
<dbReference type="STRING" id="5786.F0ZGS9"/>
<keyword evidence="3" id="KW-0227">DNA damage</keyword>
<feature type="compositionally biased region" description="Acidic residues" evidence="6">
    <location>
        <begin position="1"/>
        <end position="14"/>
    </location>
</feature>
<dbReference type="VEuPathDB" id="AmoebaDB:DICPUDRAFT_94215"/>
<dbReference type="SMART" id="SM01031">
    <property type="entry name" value="BHD_2"/>
    <property type="match status" value="1"/>
</dbReference>
<dbReference type="FunCoup" id="F0ZGS9">
    <property type="interactions" value="8"/>
</dbReference>